<gene>
    <name evidence="1" type="ORF">CALMAC_LOCUS11685</name>
</gene>
<feature type="non-terminal residue" evidence="1">
    <location>
        <position position="1"/>
    </location>
</feature>
<keyword evidence="2" id="KW-1185">Reference proteome</keyword>
<dbReference type="EMBL" id="CAACVG010008807">
    <property type="protein sequence ID" value="VEN51138.1"/>
    <property type="molecule type" value="Genomic_DNA"/>
</dbReference>
<sequence length="167" mass="19415">NHKYSEYGRSESPKACKPTKDFLRFFISDSIPLGPKNMTLLYPCISGLEPVILRTITLILINEIGWLKEPCRELLVNVQKKVLLVIWMLAKPEIFLAYSDRFGLAPSTGHYIYREIINIICSMVDDFIVWPTSRQCDKNAKVLERKLCTLLCNLLWQTVYYWPLQKG</sequence>
<protein>
    <submittedName>
        <fullName evidence="1">Uncharacterized protein</fullName>
    </submittedName>
</protein>
<organism evidence="1 2">
    <name type="scientific">Callosobruchus maculatus</name>
    <name type="common">Southern cowpea weevil</name>
    <name type="synonym">Pulse bruchid</name>
    <dbReference type="NCBI Taxonomy" id="64391"/>
    <lineage>
        <taxon>Eukaryota</taxon>
        <taxon>Metazoa</taxon>
        <taxon>Ecdysozoa</taxon>
        <taxon>Arthropoda</taxon>
        <taxon>Hexapoda</taxon>
        <taxon>Insecta</taxon>
        <taxon>Pterygota</taxon>
        <taxon>Neoptera</taxon>
        <taxon>Endopterygota</taxon>
        <taxon>Coleoptera</taxon>
        <taxon>Polyphaga</taxon>
        <taxon>Cucujiformia</taxon>
        <taxon>Chrysomeloidea</taxon>
        <taxon>Chrysomelidae</taxon>
        <taxon>Bruchinae</taxon>
        <taxon>Bruchini</taxon>
        <taxon>Callosobruchus</taxon>
    </lineage>
</organism>
<dbReference type="OrthoDB" id="6773865at2759"/>
<proteinExistence type="predicted"/>
<name>A0A653CTB1_CALMS</name>
<reference evidence="1 2" key="1">
    <citation type="submission" date="2019-01" db="EMBL/GenBank/DDBJ databases">
        <authorList>
            <person name="Sayadi A."/>
        </authorList>
    </citation>
    <scope>NUCLEOTIDE SEQUENCE [LARGE SCALE GENOMIC DNA]</scope>
</reference>
<evidence type="ECO:0000313" key="1">
    <source>
        <dbReference type="EMBL" id="VEN51138.1"/>
    </source>
</evidence>
<dbReference type="AlphaFoldDB" id="A0A653CTB1"/>
<evidence type="ECO:0000313" key="2">
    <source>
        <dbReference type="Proteomes" id="UP000410492"/>
    </source>
</evidence>
<dbReference type="Proteomes" id="UP000410492">
    <property type="component" value="Unassembled WGS sequence"/>
</dbReference>
<accession>A0A653CTB1</accession>